<dbReference type="CDD" id="cd03379">
    <property type="entry name" value="beta_CA_cladeD"/>
    <property type="match status" value="1"/>
</dbReference>
<evidence type="ECO:0000256" key="7">
    <source>
        <dbReference type="PIRSR" id="PIRSR601765-1"/>
    </source>
</evidence>
<organism evidence="8 9">
    <name type="scientific">Candidatus Neomicrothrix subdominans</name>
    <dbReference type="NCBI Taxonomy" id="2954438"/>
    <lineage>
        <taxon>Bacteria</taxon>
        <taxon>Bacillati</taxon>
        <taxon>Actinomycetota</taxon>
        <taxon>Acidimicrobiia</taxon>
        <taxon>Acidimicrobiales</taxon>
        <taxon>Microthrixaceae</taxon>
        <taxon>Candidatus Neomicrothrix</taxon>
    </lineage>
</organism>
<feature type="binding site" evidence="7">
    <location>
        <position position="97"/>
    </location>
    <ligand>
        <name>Zn(2+)</name>
        <dbReference type="ChEBI" id="CHEBI:29105"/>
    </ligand>
</feature>
<evidence type="ECO:0000256" key="5">
    <source>
        <dbReference type="ARBA" id="ARBA00024993"/>
    </source>
</evidence>
<dbReference type="EMBL" id="JADJZA010000007">
    <property type="protein sequence ID" value="MBK9297417.1"/>
    <property type="molecule type" value="Genomic_DNA"/>
</dbReference>
<dbReference type="AlphaFoldDB" id="A0A936TEU4"/>
<comment type="cofactor">
    <cofactor evidence="7">
        <name>Zn(2+)</name>
        <dbReference type="ChEBI" id="CHEBI:29105"/>
    </cofactor>
    <text evidence="7">Binds 1 zinc ion per subunit.</text>
</comment>
<comment type="function">
    <text evidence="5">Catalyzes the reversible hydration of carbon dioxide to form bicarbonate.</text>
</comment>
<proteinExistence type="inferred from homology"/>
<comment type="similarity">
    <text evidence="1">Belongs to the beta-class carbonic anhydrase family.</text>
</comment>
<dbReference type="Proteomes" id="UP000727993">
    <property type="component" value="Unassembled WGS sequence"/>
</dbReference>
<accession>A0A936TEU4</accession>
<evidence type="ECO:0000256" key="6">
    <source>
        <dbReference type="ARBA" id="ARBA00048348"/>
    </source>
</evidence>
<feature type="binding site" evidence="7">
    <location>
        <position position="41"/>
    </location>
    <ligand>
        <name>Zn(2+)</name>
        <dbReference type="ChEBI" id="CHEBI:29105"/>
    </ligand>
</feature>
<dbReference type="PANTHER" id="PTHR43175:SF3">
    <property type="entry name" value="CARBON DISULFIDE HYDROLASE"/>
    <property type="match status" value="1"/>
</dbReference>
<evidence type="ECO:0000256" key="2">
    <source>
        <dbReference type="ARBA" id="ARBA00012925"/>
    </source>
</evidence>
<reference evidence="8 9" key="1">
    <citation type="submission" date="2020-10" db="EMBL/GenBank/DDBJ databases">
        <title>Connecting structure to function with the recovery of over 1000 high-quality activated sludge metagenome-assembled genomes encoding full-length rRNA genes using long-read sequencing.</title>
        <authorList>
            <person name="Singleton C.M."/>
            <person name="Petriglieri F."/>
            <person name="Kristensen J.M."/>
            <person name="Kirkegaard R.H."/>
            <person name="Michaelsen T.Y."/>
            <person name="Andersen M.H."/>
            <person name="Karst S.M."/>
            <person name="Dueholm M.S."/>
            <person name="Nielsen P.H."/>
            <person name="Albertsen M."/>
        </authorList>
    </citation>
    <scope>NUCLEOTIDE SEQUENCE [LARGE SCALE GENOMIC DNA]</scope>
    <source>
        <strain evidence="8">Lyne_18-Q3-R50-59_MAXAC.006</strain>
    </source>
</reference>
<dbReference type="Pfam" id="PF00484">
    <property type="entry name" value="Pro_CA"/>
    <property type="match status" value="1"/>
</dbReference>
<comment type="catalytic activity">
    <reaction evidence="6">
        <text>hydrogencarbonate + H(+) = CO2 + H2O</text>
        <dbReference type="Rhea" id="RHEA:10748"/>
        <dbReference type="ChEBI" id="CHEBI:15377"/>
        <dbReference type="ChEBI" id="CHEBI:15378"/>
        <dbReference type="ChEBI" id="CHEBI:16526"/>
        <dbReference type="ChEBI" id="CHEBI:17544"/>
        <dbReference type="EC" id="4.2.1.1"/>
    </reaction>
</comment>
<sequence length="169" mass="18502">MSADFTPNYSDILAGNAEYAANFHEPELGVEPTRRVVVIACMDSRMDIFALLGLANGESHIIRNAGGVITDDVIRSLCLSQRKLGTREVILVHHTDCGLQTVTEDAFKAELEAELGIKPWWALESFVDPYADVAQSMARLASSPFIPYKDHVSGFVYDVTTGRLNEVAG</sequence>
<dbReference type="InterPro" id="IPR001765">
    <property type="entry name" value="Carbonic_anhydrase"/>
</dbReference>
<dbReference type="EC" id="4.2.1.1" evidence="2"/>
<comment type="caution">
    <text evidence="8">The sequence shown here is derived from an EMBL/GenBank/DDBJ whole genome shotgun (WGS) entry which is preliminary data.</text>
</comment>
<evidence type="ECO:0000256" key="4">
    <source>
        <dbReference type="ARBA" id="ARBA00022833"/>
    </source>
</evidence>
<dbReference type="InterPro" id="IPR036874">
    <property type="entry name" value="Carbonic_anhydrase_sf"/>
</dbReference>
<feature type="binding site" evidence="7">
    <location>
        <position position="94"/>
    </location>
    <ligand>
        <name>Zn(2+)</name>
        <dbReference type="ChEBI" id="CHEBI:29105"/>
    </ligand>
</feature>
<evidence type="ECO:0000256" key="3">
    <source>
        <dbReference type="ARBA" id="ARBA00022723"/>
    </source>
</evidence>
<gene>
    <name evidence="8" type="ORF">IPN02_11410</name>
</gene>
<dbReference type="PANTHER" id="PTHR43175">
    <property type="entry name" value="CARBONIC ANHYDRASE"/>
    <property type="match status" value="1"/>
</dbReference>
<keyword evidence="3 7" id="KW-0479">Metal-binding</keyword>
<name>A0A936TEU4_9ACTN</name>
<feature type="binding site" evidence="7">
    <location>
        <position position="43"/>
    </location>
    <ligand>
        <name>Zn(2+)</name>
        <dbReference type="ChEBI" id="CHEBI:29105"/>
    </ligand>
</feature>
<dbReference type="SUPFAM" id="SSF53056">
    <property type="entry name" value="beta-carbonic anhydrase, cab"/>
    <property type="match status" value="1"/>
</dbReference>
<dbReference type="GO" id="GO:0008270">
    <property type="term" value="F:zinc ion binding"/>
    <property type="evidence" value="ECO:0007669"/>
    <property type="project" value="InterPro"/>
</dbReference>
<evidence type="ECO:0000313" key="8">
    <source>
        <dbReference type="EMBL" id="MBK9297417.1"/>
    </source>
</evidence>
<keyword evidence="4 7" id="KW-0862">Zinc</keyword>
<dbReference type="SMART" id="SM00947">
    <property type="entry name" value="Pro_CA"/>
    <property type="match status" value="1"/>
</dbReference>
<evidence type="ECO:0000313" key="9">
    <source>
        <dbReference type="Proteomes" id="UP000727993"/>
    </source>
</evidence>
<dbReference type="Gene3D" id="3.40.1050.10">
    <property type="entry name" value="Carbonic anhydrase"/>
    <property type="match status" value="1"/>
</dbReference>
<evidence type="ECO:0000256" key="1">
    <source>
        <dbReference type="ARBA" id="ARBA00006217"/>
    </source>
</evidence>
<protein>
    <recommendedName>
        <fullName evidence="2">carbonic anhydrase</fullName>
        <ecNumber evidence="2">4.2.1.1</ecNumber>
    </recommendedName>
</protein>
<dbReference type="GO" id="GO:0004089">
    <property type="term" value="F:carbonate dehydratase activity"/>
    <property type="evidence" value="ECO:0007669"/>
    <property type="project" value="UniProtKB-EC"/>
</dbReference>